<evidence type="ECO:0000256" key="2">
    <source>
        <dbReference type="ARBA" id="ARBA00023157"/>
    </source>
</evidence>
<evidence type="ECO:0000256" key="1">
    <source>
        <dbReference type="ARBA" id="ARBA00022737"/>
    </source>
</evidence>
<organism evidence="4 5">
    <name type="scientific">Paramuricea clavata</name>
    <name type="common">Red gorgonian</name>
    <name type="synonym">Violescent sea-whip</name>
    <dbReference type="NCBI Taxonomy" id="317549"/>
    <lineage>
        <taxon>Eukaryota</taxon>
        <taxon>Metazoa</taxon>
        <taxon>Cnidaria</taxon>
        <taxon>Anthozoa</taxon>
        <taxon>Octocorallia</taxon>
        <taxon>Malacalcyonacea</taxon>
        <taxon>Plexauridae</taxon>
        <taxon>Paramuricea</taxon>
    </lineage>
</organism>
<keyword evidence="1" id="KW-0677">Repeat</keyword>
<reference evidence="4" key="1">
    <citation type="submission" date="2020-04" db="EMBL/GenBank/DDBJ databases">
        <authorList>
            <person name="Alioto T."/>
            <person name="Alioto T."/>
            <person name="Gomez Garrido J."/>
        </authorList>
    </citation>
    <scope>NUCLEOTIDE SEQUENCE</scope>
    <source>
        <strain evidence="4">A484AB</strain>
    </source>
</reference>
<comment type="caution">
    <text evidence="4">The sequence shown here is derived from an EMBL/GenBank/DDBJ whole genome shotgun (WGS) entry which is preliminary data.</text>
</comment>
<dbReference type="InterPro" id="IPR000859">
    <property type="entry name" value="CUB_dom"/>
</dbReference>
<proteinExistence type="predicted"/>
<evidence type="ECO:0000313" key="5">
    <source>
        <dbReference type="Proteomes" id="UP001152795"/>
    </source>
</evidence>
<dbReference type="Proteomes" id="UP001152795">
    <property type="component" value="Unassembled WGS sequence"/>
</dbReference>
<protein>
    <submittedName>
        <fullName evidence="4">Uncharacterized protein</fullName>
    </submittedName>
</protein>
<dbReference type="InterPro" id="IPR035914">
    <property type="entry name" value="Sperma_CUB_dom_sf"/>
</dbReference>
<comment type="caution">
    <text evidence="3">Lacks conserved residue(s) required for the propagation of feature annotation.</text>
</comment>
<dbReference type="AlphaFoldDB" id="A0A6S7I9K2"/>
<keyword evidence="2 3" id="KW-1015">Disulfide bond</keyword>
<dbReference type="SUPFAM" id="SSF49854">
    <property type="entry name" value="Spermadhesin, CUB domain"/>
    <property type="match status" value="3"/>
</dbReference>
<accession>A0A6S7I9K2</accession>
<keyword evidence="5" id="KW-1185">Reference proteome</keyword>
<feature type="disulfide bond" evidence="3">
    <location>
        <begin position="92"/>
        <end position="119"/>
    </location>
</feature>
<name>A0A6S7I9K2_PARCT</name>
<sequence length="357" mass="40353">MIEALPNQIIHLHTRSRSLKLQKCGLPTTCTCDSLEVFDGLMRNSSMGKWCETELDIVSSGRFLKLIFTSNEDTSGGGFELEYLMLNRTKACPKVELSRTTGTISSFNYPAGFSGNIDCRWILNAPHEESAIHFVFQDFQLDTCDPRLPCLRCGSRVQAYETSLLSKIIAYQPWCRNDAPKLTFFHGSQLKLKFQTNFRTQGKGFVAKYRYVRKNLGCRGTGILKGSSGKLQGPDYPFGQIPEYFCAWQIKSPERNKIRISITYKSVEVDLPCFKHFMEIFDGPLPTNQSLSRICLNTVARDFISTGTDVYVMLWIESNLDETNRPMFSATYEEVKVPDSGGGLSTGTFKIYVVNTK</sequence>
<gene>
    <name evidence="4" type="ORF">PACLA_8A027122</name>
</gene>
<dbReference type="PROSITE" id="PS01180">
    <property type="entry name" value="CUB"/>
    <property type="match status" value="3"/>
</dbReference>
<dbReference type="OrthoDB" id="10009301at2759"/>
<evidence type="ECO:0000313" key="4">
    <source>
        <dbReference type="EMBL" id="CAB4003091.1"/>
    </source>
</evidence>
<dbReference type="Pfam" id="PF00431">
    <property type="entry name" value="CUB"/>
    <property type="match status" value="3"/>
</dbReference>
<dbReference type="EMBL" id="CACRXK020004536">
    <property type="protein sequence ID" value="CAB4003091.1"/>
    <property type="molecule type" value="Genomic_DNA"/>
</dbReference>
<dbReference type="PANTHER" id="PTHR24251">
    <property type="entry name" value="OVOCHYMASE-RELATED"/>
    <property type="match status" value="1"/>
</dbReference>
<evidence type="ECO:0000256" key="3">
    <source>
        <dbReference type="PROSITE-ProRule" id="PRU00059"/>
    </source>
</evidence>
<dbReference type="Gene3D" id="2.60.120.290">
    <property type="entry name" value="Spermadhesin, CUB domain"/>
    <property type="match status" value="3"/>
</dbReference>
<dbReference type="CDD" id="cd00041">
    <property type="entry name" value="CUB"/>
    <property type="match status" value="3"/>
</dbReference>
<dbReference type="SMART" id="SM00042">
    <property type="entry name" value="CUB"/>
    <property type="match status" value="2"/>
</dbReference>